<keyword evidence="5" id="KW-1185">Reference proteome</keyword>
<dbReference type="AlphaFoldDB" id="A0A8J3LAL6"/>
<evidence type="ECO:0000313" key="5">
    <source>
        <dbReference type="Proteomes" id="UP000630887"/>
    </source>
</evidence>
<name>A0A8J3LAL6_9ACTN</name>
<evidence type="ECO:0000313" key="4">
    <source>
        <dbReference type="EMBL" id="GIG11541.1"/>
    </source>
</evidence>
<sequence length="248" mass="25770">MEDLSGQTVFVVGASRGLGRGAVGAFLDAGARVIALARDTSSLRALAGERPELTVEAADAADPGRTAELLKRHDPDVLVLVAGALPVLRPLTHQTWETFSVNWHSDVRIAYTWLREALLRPLRPGSRVIVVSSGAALRGSPISGGYAGAKATVRFLAEYAAEESARAGLGLTVTTVLPQLTGETALGRPAVEAYAERAGISVEEFQTRLGPALTPQLAGAALLRLAAGTASGDATAYLLTGQGLQPVR</sequence>
<comment type="similarity">
    <text evidence="1">Belongs to the short-chain dehydrogenases/reductases (SDR) family.</text>
</comment>
<organism evidence="4 5">
    <name type="scientific">Catellatospora coxensis</name>
    <dbReference type="NCBI Taxonomy" id="310354"/>
    <lineage>
        <taxon>Bacteria</taxon>
        <taxon>Bacillati</taxon>
        <taxon>Actinomycetota</taxon>
        <taxon>Actinomycetes</taxon>
        <taxon>Micromonosporales</taxon>
        <taxon>Micromonosporaceae</taxon>
        <taxon>Catellatospora</taxon>
    </lineage>
</organism>
<dbReference type="InterPro" id="IPR002347">
    <property type="entry name" value="SDR_fam"/>
</dbReference>
<dbReference type="EMBL" id="BONI01000147">
    <property type="protein sequence ID" value="GIG11541.1"/>
    <property type="molecule type" value="Genomic_DNA"/>
</dbReference>
<keyword evidence="2" id="KW-0560">Oxidoreductase</keyword>
<dbReference type="RefSeq" id="WP_203699482.1">
    <property type="nucleotide sequence ID" value="NZ_BAAALC010000088.1"/>
</dbReference>
<protein>
    <submittedName>
        <fullName evidence="4">Short-chain dehydrogenase</fullName>
    </submittedName>
</protein>
<dbReference type="InterPro" id="IPR057326">
    <property type="entry name" value="KR_dom"/>
</dbReference>
<dbReference type="InterPro" id="IPR036291">
    <property type="entry name" value="NAD(P)-bd_dom_sf"/>
</dbReference>
<evidence type="ECO:0000259" key="3">
    <source>
        <dbReference type="SMART" id="SM00822"/>
    </source>
</evidence>
<dbReference type="PANTHER" id="PTHR44196">
    <property type="entry name" value="DEHYDROGENASE/REDUCTASE SDR FAMILY MEMBER 7B"/>
    <property type="match status" value="1"/>
</dbReference>
<dbReference type="GO" id="GO:0016491">
    <property type="term" value="F:oxidoreductase activity"/>
    <property type="evidence" value="ECO:0007669"/>
    <property type="project" value="UniProtKB-KW"/>
</dbReference>
<dbReference type="Proteomes" id="UP000630887">
    <property type="component" value="Unassembled WGS sequence"/>
</dbReference>
<evidence type="ECO:0000256" key="2">
    <source>
        <dbReference type="ARBA" id="ARBA00023002"/>
    </source>
</evidence>
<comment type="caution">
    <text evidence="4">The sequence shown here is derived from an EMBL/GenBank/DDBJ whole genome shotgun (WGS) entry which is preliminary data.</text>
</comment>
<reference evidence="4 5" key="1">
    <citation type="submission" date="2021-01" db="EMBL/GenBank/DDBJ databases">
        <title>Whole genome shotgun sequence of Catellatospora coxensis NBRC 107359.</title>
        <authorList>
            <person name="Komaki H."/>
            <person name="Tamura T."/>
        </authorList>
    </citation>
    <scope>NUCLEOTIDE SEQUENCE [LARGE SCALE GENOMIC DNA]</scope>
    <source>
        <strain evidence="4 5">NBRC 107359</strain>
    </source>
</reference>
<dbReference type="SMART" id="SM00822">
    <property type="entry name" value="PKS_KR"/>
    <property type="match status" value="1"/>
</dbReference>
<dbReference type="SUPFAM" id="SSF51735">
    <property type="entry name" value="NAD(P)-binding Rossmann-fold domains"/>
    <property type="match status" value="1"/>
</dbReference>
<gene>
    <name evidence="4" type="ORF">Cco03nite_82410</name>
</gene>
<feature type="domain" description="Ketoreductase" evidence="3">
    <location>
        <begin position="7"/>
        <end position="183"/>
    </location>
</feature>
<dbReference type="CDD" id="cd05233">
    <property type="entry name" value="SDR_c"/>
    <property type="match status" value="1"/>
</dbReference>
<proteinExistence type="inferred from homology"/>
<dbReference type="GO" id="GO:0016020">
    <property type="term" value="C:membrane"/>
    <property type="evidence" value="ECO:0007669"/>
    <property type="project" value="TreeGrafter"/>
</dbReference>
<evidence type="ECO:0000256" key="1">
    <source>
        <dbReference type="ARBA" id="ARBA00006484"/>
    </source>
</evidence>
<dbReference type="Gene3D" id="3.40.50.720">
    <property type="entry name" value="NAD(P)-binding Rossmann-like Domain"/>
    <property type="match status" value="1"/>
</dbReference>
<dbReference type="Pfam" id="PF00106">
    <property type="entry name" value="adh_short"/>
    <property type="match status" value="1"/>
</dbReference>
<accession>A0A8J3LAL6</accession>
<dbReference type="PANTHER" id="PTHR44196:SF1">
    <property type="entry name" value="DEHYDROGENASE_REDUCTASE SDR FAMILY MEMBER 7B"/>
    <property type="match status" value="1"/>
</dbReference>